<feature type="transmembrane region" description="Helical" evidence="1">
    <location>
        <begin position="6"/>
        <end position="25"/>
    </location>
</feature>
<keyword evidence="1" id="KW-1133">Transmembrane helix</keyword>
<proteinExistence type="predicted"/>
<dbReference type="Pfam" id="PF13472">
    <property type="entry name" value="Lipase_GDSL_2"/>
    <property type="match status" value="1"/>
</dbReference>
<dbReference type="Proteomes" id="UP001589609">
    <property type="component" value="Unassembled WGS sequence"/>
</dbReference>
<evidence type="ECO:0000256" key="1">
    <source>
        <dbReference type="SAM" id="Phobius"/>
    </source>
</evidence>
<name>A0ABV5WKK7_9BACI</name>
<dbReference type="PANTHER" id="PTHR30383:SF5">
    <property type="entry name" value="SGNH HYDROLASE-TYPE ESTERASE DOMAIN-CONTAINING PROTEIN"/>
    <property type="match status" value="1"/>
</dbReference>
<gene>
    <name evidence="3" type="ORF">ACFFMS_21985</name>
</gene>
<sequence>MKRVWIFTVTALLILSITCNLYLFFEKKDEKTVTRYSEEPKKSPEEIYQDMLTEMKQSSHKSMIDFLRYTSYKNGSAKIVALGDSVTYGVGASPEGNDHLNHSWVGLLQNYVGSNVKGIRNVKIVNKGFPGHTTSQLLKENRINEVIAEQPDIVIFEVCLLNNQRKSVSLEQTNADIKTIVKEIHKQFPETLIVLQSPNPSTTRVKANKLGLTYKDYLDSTKTYVTSKGWYYIDIHTAYEKAIHTKKLPLEQTLIADGVHPNDIGYNIWFDILKNAFSEQLTRL</sequence>
<comment type="caution">
    <text evidence="3">The sequence shown here is derived from an EMBL/GenBank/DDBJ whole genome shotgun (WGS) entry which is preliminary data.</text>
</comment>
<accession>A0ABV5WKK7</accession>
<evidence type="ECO:0000259" key="2">
    <source>
        <dbReference type="Pfam" id="PF13472"/>
    </source>
</evidence>
<evidence type="ECO:0000313" key="4">
    <source>
        <dbReference type="Proteomes" id="UP001589609"/>
    </source>
</evidence>
<keyword evidence="3" id="KW-0378">Hydrolase</keyword>
<protein>
    <submittedName>
        <fullName evidence="3">SGNH/GDSL hydrolase family protein</fullName>
    </submittedName>
</protein>
<dbReference type="GO" id="GO:0016787">
    <property type="term" value="F:hydrolase activity"/>
    <property type="evidence" value="ECO:0007669"/>
    <property type="project" value="UniProtKB-KW"/>
</dbReference>
<dbReference type="Gene3D" id="3.40.50.1110">
    <property type="entry name" value="SGNH hydrolase"/>
    <property type="match status" value="1"/>
</dbReference>
<dbReference type="InterPro" id="IPR013830">
    <property type="entry name" value="SGNH_hydro"/>
</dbReference>
<keyword evidence="1" id="KW-0812">Transmembrane</keyword>
<organism evidence="3 4">
    <name type="scientific">Ectobacillus funiculus</name>
    <dbReference type="NCBI Taxonomy" id="137993"/>
    <lineage>
        <taxon>Bacteria</taxon>
        <taxon>Bacillati</taxon>
        <taxon>Bacillota</taxon>
        <taxon>Bacilli</taxon>
        <taxon>Bacillales</taxon>
        <taxon>Bacillaceae</taxon>
        <taxon>Ectobacillus</taxon>
    </lineage>
</organism>
<dbReference type="PANTHER" id="PTHR30383">
    <property type="entry name" value="THIOESTERASE 1/PROTEASE 1/LYSOPHOSPHOLIPASE L1"/>
    <property type="match status" value="1"/>
</dbReference>
<dbReference type="RefSeq" id="WP_379951221.1">
    <property type="nucleotide sequence ID" value="NZ_JBHMAF010000180.1"/>
</dbReference>
<dbReference type="SUPFAM" id="SSF52266">
    <property type="entry name" value="SGNH hydrolase"/>
    <property type="match status" value="1"/>
</dbReference>
<dbReference type="InterPro" id="IPR036514">
    <property type="entry name" value="SGNH_hydro_sf"/>
</dbReference>
<dbReference type="InterPro" id="IPR051532">
    <property type="entry name" value="Ester_Hydrolysis_Enzymes"/>
</dbReference>
<keyword evidence="1" id="KW-0472">Membrane</keyword>
<keyword evidence="4" id="KW-1185">Reference proteome</keyword>
<dbReference type="EMBL" id="JBHMAF010000180">
    <property type="protein sequence ID" value="MFB9760948.1"/>
    <property type="molecule type" value="Genomic_DNA"/>
</dbReference>
<evidence type="ECO:0000313" key="3">
    <source>
        <dbReference type="EMBL" id="MFB9760948.1"/>
    </source>
</evidence>
<feature type="domain" description="SGNH hydrolase-type esterase" evidence="2">
    <location>
        <begin position="81"/>
        <end position="267"/>
    </location>
</feature>
<reference evidence="3 4" key="1">
    <citation type="submission" date="2024-09" db="EMBL/GenBank/DDBJ databases">
        <authorList>
            <person name="Sun Q."/>
            <person name="Mori K."/>
        </authorList>
    </citation>
    <scope>NUCLEOTIDE SEQUENCE [LARGE SCALE GENOMIC DNA]</scope>
    <source>
        <strain evidence="3 4">JCM 11201</strain>
    </source>
</reference>